<accession>A0A2U0SCT7</accession>
<dbReference type="PANTHER" id="PTHR43102">
    <property type="entry name" value="SLR1143 PROTEIN"/>
    <property type="match status" value="1"/>
</dbReference>
<dbReference type="OrthoDB" id="9812260at2"/>
<dbReference type="AlphaFoldDB" id="A0A2U0SCT7"/>
<evidence type="ECO:0000313" key="3">
    <source>
        <dbReference type="Proteomes" id="UP000245890"/>
    </source>
</evidence>
<dbReference type="Proteomes" id="UP000245890">
    <property type="component" value="Unassembled WGS sequence"/>
</dbReference>
<dbReference type="SUPFAM" id="SSF55781">
    <property type="entry name" value="GAF domain-like"/>
    <property type="match status" value="1"/>
</dbReference>
<keyword evidence="3" id="KW-1185">Reference proteome</keyword>
<dbReference type="InterPro" id="IPR003018">
    <property type="entry name" value="GAF"/>
</dbReference>
<comment type="caution">
    <text evidence="2">The sequence shown here is derived from an EMBL/GenBank/DDBJ whole genome shotgun (WGS) entry which is preliminary data.</text>
</comment>
<sequence>MTLQFFSAAFRPYDEAARQRAVDAMPPIAADDARMHAILERVQSVLKTPMAMLTIIDGDVQRMPIAIGMERMTISRAITFCGHTIAEPDGMLCVPDLRADRRFRSNPMVVGEMGVRFYAGARVMWGGNPVGAICGVDTRPHGRLSVAQRTELAILAAAAAAGIAARSA</sequence>
<dbReference type="InterPro" id="IPR029016">
    <property type="entry name" value="GAF-like_dom_sf"/>
</dbReference>
<reference evidence="2 3" key="1">
    <citation type="submission" date="2018-05" db="EMBL/GenBank/DDBJ databases">
        <title>Description of Sphingomonas pokkalii sp nov, isolated from the rhizosphere of saline tolerant pokkali rice and its draft genome analysis.</title>
        <authorList>
            <person name="Menon R."/>
            <person name="Kumari S."/>
            <person name="Rameshkumar N."/>
        </authorList>
    </citation>
    <scope>NUCLEOTIDE SEQUENCE [LARGE SCALE GENOMIC DNA]</scope>
    <source>
        <strain evidence="2 3">L3B27</strain>
    </source>
</reference>
<evidence type="ECO:0000313" key="2">
    <source>
        <dbReference type="EMBL" id="PVX29104.1"/>
    </source>
</evidence>
<dbReference type="RefSeq" id="WP_116468547.1">
    <property type="nucleotide sequence ID" value="NZ_QENQ01000001.1"/>
</dbReference>
<name>A0A2U0SCT7_9SPHN</name>
<gene>
    <name evidence="2" type="ORF">DD559_06945</name>
</gene>
<feature type="domain" description="GAF" evidence="1">
    <location>
        <begin position="35"/>
        <end position="160"/>
    </location>
</feature>
<dbReference type="Gene3D" id="3.30.450.40">
    <property type="match status" value="1"/>
</dbReference>
<protein>
    <submittedName>
        <fullName evidence="2">GAF domain-containing protein</fullName>
    </submittedName>
</protein>
<evidence type="ECO:0000259" key="1">
    <source>
        <dbReference type="Pfam" id="PF01590"/>
    </source>
</evidence>
<dbReference type="PANTHER" id="PTHR43102:SF2">
    <property type="entry name" value="GAF DOMAIN-CONTAINING PROTEIN"/>
    <property type="match status" value="1"/>
</dbReference>
<proteinExistence type="predicted"/>
<dbReference type="Pfam" id="PF01590">
    <property type="entry name" value="GAF"/>
    <property type="match status" value="1"/>
</dbReference>
<dbReference type="EMBL" id="QENQ01000001">
    <property type="protein sequence ID" value="PVX29104.1"/>
    <property type="molecule type" value="Genomic_DNA"/>
</dbReference>
<organism evidence="2 3">
    <name type="scientific">Sphingomonas pokkalii</name>
    <dbReference type="NCBI Taxonomy" id="2175090"/>
    <lineage>
        <taxon>Bacteria</taxon>
        <taxon>Pseudomonadati</taxon>
        <taxon>Pseudomonadota</taxon>
        <taxon>Alphaproteobacteria</taxon>
        <taxon>Sphingomonadales</taxon>
        <taxon>Sphingomonadaceae</taxon>
        <taxon>Sphingomonas</taxon>
    </lineage>
</organism>